<dbReference type="Proteomes" id="UP000001901">
    <property type="component" value="Chromosome"/>
</dbReference>
<gene>
    <name evidence="1" type="ordered locus">Arcpr_0852</name>
</gene>
<accession>D2RHZ0</accession>
<dbReference type="AlphaFoldDB" id="D2RHZ0"/>
<evidence type="ECO:0000313" key="2">
    <source>
        <dbReference type="Proteomes" id="UP000001901"/>
    </source>
</evidence>
<evidence type="ECO:0000313" key="1">
    <source>
        <dbReference type="EMBL" id="ADB57915.1"/>
    </source>
</evidence>
<dbReference type="EMBL" id="CP001857">
    <property type="protein sequence ID" value="ADB57915.1"/>
    <property type="molecule type" value="Genomic_DNA"/>
</dbReference>
<reference evidence="1 2" key="1">
    <citation type="journal article" date="2010" name="Stand. Genomic Sci.">
        <title>Complete genome sequence of Archaeoglobus profundus type strain (AV18).</title>
        <authorList>
            <person name="von Jan M."/>
            <person name="Lapidus A."/>
            <person name="Del Rio T.G."/>
            <person name="Copeland A."/>
            <person name="Tice H."/>
            <person name="Cheng J.F."/>
            <person name="Lucas S."/>
            <person name="Chen F."/>
            <person name="Nolan M."/>
            <person name="Goodwin L."/>
            <person name="Han C."/>
            <person name="Pitluck S."/>
            <person name="Liolios K."/>
            <person name="Ivanova N."/>
            <person name="Mavromatis K."/>
            <person name="Ovchinnikova G."/>
            <person name="Chertkov O."/>
            <person name="Pati A."/>
            <person name="Chen A."/>
            <person name="Palaniappan K."/>
            <person name="Land M."/>
            <person name="Hauser L."/>
            <person name="Chang Y.J."/>
            <person name="Jeffries C.D."/>
            <person name="Saunders E."/>
            <person name="Brettin T."/>
            <person name="Detter J.C."/>
            <person name="Chain P."/>
            <person name="Eichinger K."/>
            <person name="Huber H."/>
            <person name="Spring S."/>
            <person name="Rohde M."/>
            <person name="Goker M."/>
            <person name="Wirth R."/>
            <person name="Woyke T."/>
            <person name="Bristow J."/>
            <person name="Eisen J.A."/>
            <person name="Markowitz V."/>
            <person name="Hugenholtz P."/>
            <person name="Kyrpides N.C."/>
            <person name="Klenk H.P."/>
        </authorList>
    </citation>
    <scope>NUCLEOTIDE SEQUENCE [LARGE SCALE GENOMIC DNA]</scope>
    <source>
        <strain evidence="2">DSM 5631 / JCM 9629 / NBRC 100127 / Av18</strain>
    </source>
</reference>
<dbReference type="PaxDb" id="572546-Arcpr_0852"/>
<sequence>MRMTFIIFISVLVLLLLFFGITSWEELVKVTVQSVIIALVVRGVIKIAD</sequence>
<dbReference type="STRING" id="572546.Arcpr_0852"/>
<protein>
    <submittedName>
        <fullName evidence="1">Uncharacterized protein</fullName>
    </submittedName>
</protein>
<organism evidence="1 2">
    <name type="scientific">Archaeoglobus profundus (strain DSM 5631 / JCM 9629 / NBRC 100127 / Av18)</name>
    <dbReference type="NCBI Taxonomy" id="572546"/>
    <lineage>
        <taxon>Archaea</taxon>
        <taxon>Methanobacteriati</taxon>
        <taxon>Methanobacteriota</taxon>
        <taxon>Archaeoglobi</taxon>
        <taxon>Archaeoglobales</taxon>
        <taxon>Archaeoglobaceae</taxon>
        <taxon>Archaeoglobus</taxon>
    </lineage>
</organism>
<name>D2RHZ0_ARCPA</name>
<proteinExistence type="predicted"/>
<dbReference type="GeneID" id="58788605"/>
<keyword evidence="2" id="KW-1185">Reference proteome</keyword>
<dbReference type="HOGENOM" id="CLU_3130649_0_0_2"/>
<dbReference type="RefSeq" id="WP_012940251.1">
    <property type="nucleotide sequence ID" value="NC_013741.1"/>
</dbReference>
<dbReference type="KEGG" id="apo:Arcpr_0852"/>